<name>A0ACC0ZK31_9ROSI</name>
<dbReference type="Proteomes" id="UP001163603">
    <property type="component" value="Chromosome 1"/>
</dbReference>
<proteinExistence type="predicted"/>
<keyword evidence="2" id="KW-1185">Reference proteome</keyword>
<evidence type="ECO:0000313" key="2">
    <source>
        <dbReference type="Proteomes" id="UP001163603"/>
    </source>
</evidence>
<comment type="caution">
    <text evidence="1">The sequence shown here is derived from an EMBL/GenBank/DDBJ whole genome shotgun (WGS) entry which is preliminary data.</text>
</comment>
<protein>
    <submittedName>
        <fullName evidence="1">Uncharacterized protein</fullName>
    </submittedName>
</protein>
<reference evidence="2" key="1">
    <citation type="journal article" date="2023" name="G3 (Bethesda)">
        <title>Genome assembly and association tests identify interacting loci associated with vigor, precocity, and sex in interspecific pistachio rootstocks.</title>
        <authorList>
            <person name="Palmer W."/>
            <person name="Jacygrad E."/>
            <person name="Sagayaradj S."/>
            <person name="Cavanaugh K."/>
            <person name="Han R."/>
            <person name="Bertier L."/>
            <person name="Beede B."/>
            <person name="Kafkas S."/>
            <person name="Golino D."/>
            <person name="Preece J."/>
            <person name="Michelmore R."/>
        </authorList>
    </citation>
    <scope>NUCLEOTIDE SEQUENCE [LARGE SCALE GENOMIC DNA]</scope>
</reference>
<evidence type="ECO:0000313" key="1">
    <source>
        <dbReference type="EMBL" id="KAJ0052587.1"/>
    </source>
</evidence>
<gene>
    <name evidence="1" type="ORF">Pint_01665</name>
</gene>
<dbReference type="EMBL" id="CM047736">
    <property type="protein sequence ID" value="KAJ0052587.1"/>
    <property type="molecule type" value="Genomic_DNA"/>
</dbReference>
<accession>A0ACC0ZK31</accession>
<organism evidence="1 2">
    <name type="scientific">Pistacia integerrima</name>
    <dbReference type="NCBI Taxonomy" id="434235"/>
    <lineage>
        <taxon>Eukaryota</taxon>
        <taxon>Viridiplantae</taxon>
        <taxon>Streptophyta</taxon>
        <taxon>Embryophyta</taxon>
        <taxon>Tracheophyta</taxon>
        <taxon>Spermatophyta</taxon>
        <taxon>Magnoliopsida</taxon>
        <taxon>eudicotyledons</taxon>
        <taxon>Gunneridae</taxon>
        <taxon>Pentapetalae</taxon>
        <taxon>rosids</taxon>
        <taxon>malvids</taxon>
        <taxon>Sapindales</taxon>
        <taxon>Anacardiaceae</taxon>
        <taxon>Pistacia</taxon>
    </lineage>
</organism>
<sequence>MNDRPYNMNGHPFTESVYFVQRDRVLVMPSHSQPIAHPNPTFKFRRRTFKRGHDDDLEQGHRRGFKRCEGNDLKPWMVDDDCDGG</sequence>